<gene>
    <name evidence="3" type="ORF">BAE44_0003981</name>
</gene>
<name>A0A1E5WC81_9POAL</name>
<keyword evidence="1" id="KW-0732">Signal</keyword>
<dbReference type="Proteomes" id="UP000095767">
    <property type="component" value="Unassembled WGS sequence"/>
</dbReference>
<dbReference type="OrthoDB" id="696000at2759"/>
<dbReference type="AlphaFoldDB" id="A0A1E5WC81"/>
<dbReference type="PANTHER" id="PTHR33120">
    <property type="entry name" value="EXPRESSED PROTEIN-RELATED"/>
    <property type="match status" value="1"/>
</dbReference>
<keyword evidence="4" id="KW-1185">Reference proteome</keyword>
<feature type="chain" id="PRO_5009189065" description="PIR2-like helical domain-containing protein" evidence="1">
    <location>
        <begin position="26"/>
        <end position="130"/>
    </location>
</feature>
<feature type="domain" description="PIR2-like helical" evidence="2">
    <location>
        <begin position="1"/>
        <end position="42"/>
    </location>
</feature>
<feature type="signal peptide" evidence="1">
    <location>
        <begin position="1"/>
        <end position="25"/>
    </location>
</feature>
<evidence type="ECO:0000313" key="4">
    <source>
        <dbReference type="Proteomes" id="UP000095767"/>
    </source>
</evidence>
<evidence type="ECO:0000259" key="2">
    <source>
        <dbReference type="Pfam" id="PF20235"/>
    </source>
</evidence>
<dbReference type="EMBL" id="LWDX02013546">
    <property type="protein sequence ID" value="OEL34997.1"/>
    <property type="molecule type" value="Genomic_DNA"/>
</dbReference>
<proteinExistence type="predicted"/>
<protein>
    <recommendedName>
        <fullName evidence="2">PIR2-like helical domain-containing protein</fullName>
    </recommendedName>
</protein>
<evidence type="ECO:0000256" key="1">
    <source>
        <dbReference type="SAM" id="SignalP"/>
    </source>
</evidence>
<evidence type="ECO:0000313" key="3">
    <source>
        <dbReference type="EMBL" id="OEL34997.1"/>
    </source>
</evidence>
<dbReference type="InterPro" id="IPR046527">
    <property type="entry name" value="PIR2-like_helical"/>
</dbReference>
<dbReference type="PANTHER" id="PTHR33120:SF57">
    <property type="entry name" value="PIR2-LIKE HELICAL DOMAIN-CONTAINING PROTEIN"/>
    <property type="match status" value="1"/>
</dbReference>
<reference evidence="3 4" key="1">
    <citation type="submission" date="2016-09" db="EMBL/GenBank/DDBJ databases">
        <title>The draft genome of Dichanthelium oligosanthes: A C3 panicoid grass species.</title>
        <authorList>
            <person name="Studer A.J."/>
            <person name="Schnable J.C."/>
            <person name="Brutnell T.P."/>
        </authorList>
    </citation>
    <scope>NUCLEOTIDE SEQUENCE [LARGE SCALE GENOMIC DNA]</scope>
    <source>
        <strain evidence="4">cv. Kellogg 1175</strain>
        <tissue evidence="3">Leaf</tissue>
    </source>
</reference>
<organism evidence="3 4">
    <name type="scientific">Dichanthelium oligosanthes</name>
    <dbReference type="NCBI Taxonomy" id="888268"/>
    <lineage>
        <taxon>Eukaryota</taxon>
        <taxon>Viridiplantae</taxon>
        <taxon>Streptophyta</taxon>
        <taxon>Embryophyta</taxon>
        <taxon>Tracheophyta</taxon>
        <taxon>Spermatophyta</taxon>
        <taxon>Magnoliopsida</taxon>
        <taxon>Liliopsida</taxon>
        <taxon>Poales</taxon>
        <taxon>Poaceae</taxon>
        <taxon>PACMAD clade</taxon>
        <taxon>Panicoideae</taxon>
        <taxon>Panicodae</taxon>
        <taxon>Paniceae</taxon>
        <taxon>Dichantheliinae</taxon>
        <taxon>Dichanthelium</taxon>
    </lineage>
</organism>
<comment type="caution">
    <text evidence="3">The sequence shown here is derived from an EMBL/GenBank/DDBJ whole genome shotgun (WGS) entry which is preliminary data.</text>
</comment>
<dbReference type="Pfam" id="PF20235">
    <property type="entry name" value="PIR2-like_helical"/>
    <property type="match status" value="1"/>
</dbReference>
<sequence length="130" mass="14107">MAQWSLDALVAFLTCLFPYLPDAEAMSYLDAADLDPLVAALLVINRRGMRDFGYCSAPTVDAVETALRCAALIAGHRDPQLLVPGWKSLSTNLTKFAADLSGPSPDCNAAIRVALLIQTPRDDLELQESW</sequence>
<accession>A0A1E5WC81</accession>